<proteinExistence type="predicted"/>
<organism evidence="2 3">
    <name type="scientific">Caballeronia choica</name>
    <dbReference type="NCBI Taxonomy" id="326476"/>
    <lineage>
        <taxon>Bacteria</taxon>
        <taxon>Pseudomonadati</taxon>
        <taxon>Pseudomonadota</taxon>
        <taxon>Betaproteobacteria</taxon>
        <taxon>Burkholderiales</taxon>
        <taxon>Burkholderiaceae</taxon>
        <taxon>Caballeronia</taxon>
    </lineage>
</organism>
<dbReference type="SUPFAM" id="SSF81606">
    <property type="entry name" value="PP2C-like"/>
    <property type="match status" value="1"/>
</dbReference>
<gene>
    <name evidence="2" type="primary">stp</name>
    <name evidence="2" type="ORF">AWB68_05093</name>
</gene>
<evidence type="ECO:0000259" key="1">
    <source>
        <dbReference type="PROSITE" id="PS51746"/>
    </source>
</evidence>
<dbReference type="Pfam" id="PF13672">
    <property type="entry name" value="PP2C_2"/>
    <property type="match status" value="1"/>
</dbReference>
<dbReference type="SMART" id="SM00331">
    <property type="entry name" value="PP2C_SIG"/>
    <property type="match status" value="1"/>
</dbReference>
<dbReference type="EMBL" id="FCON02000068">
    <property type="protein sequence ID" value="SAL76931.1"/>
    <property type="molecule type" value="Genomic_DNA"/>
</dbReference>
<feature type="domain" description="PPM-type phosphatase" evidence="1">
    <location>
        <begin position="4"/>
        <end position="247"/>
    </location>
</feature>
<protein>
    <submittedName>
        <fullName evidence="2">Serine/threonine phosphatase stp</fullName>
        <ecNumber evidence="2">3.1.3.16</ecNumber>
    </submittedName>
</protein>
<dbReference type="PROSITE" id="PS51746">
    <property type="entry name" value="PPM_2"/>
    <property type="match status" value="1"/>
</dbReference>
<dbReference type="InterPro" id="IPR001932">
    <property type="entry name" value="PPM-type_phosphatase-like_dom"/>
</dbReference>
<keyword evidence="2" id="KW-0378">Hydrolase</keyword>
<comment type="caution">
    <text evidence="2">The sequence shown here is derived from an EMBL/GenBank/DDBJ whole genome shotgun (WGS) entry which is preliminary data.</text>
</comment>
<dbReference type="Proteomes" id="UP000054770">
    <property type="component" value="Unassembled WGS sequence"/>
</dbReference>
<dbReference type="AlphaFoldDB" id="A0A158K907"/>
<dbReference type="OrthoDB" id="9801841at2"/>
<sequence length="250" mass="27140">MQLESASLTDNGGRPRNEDAFGEWASERLYYCAIADGAGGHGGGDVAARIVVDTSLADLRFLTVDELPPDGERLKRALLHAHENIMEEQGRGGEVADMRSTGLLFAIDRDRRTAAWAHCGDTRLYYFRGGVLDARTKDHSVVQEMMDAHLVSAEDARHHPRRNILLSALGTREGAEIASTGGTREVLAHDVLLLCTDGLWGYVDDASMIDSLAHATSSADWLNRMATQVRDTAPPGNDNFTALAIWVGGL</sequence>
<dbReference type="SMART" id="SM00332">
    <property type="entry name" value="PP2Cc"/>
    <property type="match status" value="1"/>
</dbReference>
<dbReference type="GO" id="GO:0004722">
    <property type="term" value="F:protein serine/threonine phosphatase activity"/>
    <property type="evidence" value="ECO:0007669"/>
    <property type="project" value="UniProtKB-EC"/>
</dbReference>
<name>A0A158K907_9BURK</name>
<evidence type="ECO:0000313" key="3">
    <source>
        <dbReference type="Proteomes" id="UP000054770"/>
    </source>
</evidence>
<dbReference type="EC" id="3.1.3.16" evidence="2"/>
<dbReference type="RefSeq" id="WP_087647142.1">
    <property type="nucleotide sequence ID" value="NZ_FCON02000068.1"/>
</dbReference>
<dbReference type="Gene3D" id="3.60.40.10">
    <property type="entry name" value="PPM-type phosphatase domain"/>
    <property type="match status" value="1"/>
</dbReference>
<dbReference type="InterPro" id="IPR036457">
    <property type="entry name" value="PPM-type-like_dom_sf"/>
</dbReference>
<accession>A0A158K907</accession>
<reference evidence="2" key="1">
    <citation type="submission" date="2016-01" db="EMBL/GenBank/DDBJ databases">
        <authorList>
            <person name="Peeters C."/>
        </authorList>
    </citation>
    <scope>NUCLEOTIDE SEQUENCE [LARGE SCALE GENOMIC DNA]</scope>
    <source>
        <strain evidence="2">LMG 22940</strain>
    </source>
</reference>
<keyword evidence="3" id="KW-1185">Reference proteome</keyword>
<evidence type="ECO:0000313" key="2">
    <source>
        <dbReference type="EMBL" id="SAL76931.1"/>
    </source>
</evidence>